<evidence type="ECO:0000313" key="2">
    <source>
        <dbReference type="Proteomes" id="UP000191025"/>
    </source>
</evidence>
<dbReference type="RefSeq" id="WP_062498687.1">
    <property type="nucleotide sequence ID" value="NZ_MXAN01000050.1"/>
</dbReference>
<organism evidence="1 2">
    <name type="scientific">Moraxella lacunata</name>
    <dbReference type="NCBI Taxonomy" id="477"/>
    <lineage>
        <taxon>Bacteria</taxon>
        <taxon>Pseudomonadati</taxon>
        <taxon>Pseudomonadota</taxon>
        <taxon>Gammaproteobacteria</taxon>
        <taxon>Moraxellales</taxon>
        <taxon>Moraxellaceae</taxon>
        <taxon>Moraxella</taxon>
    </lineage>
</organism>
<comment type="caution">
    <text evidence="1">The sequence shown here is derived from an EMBL/GenBank/DDBJ whole genome shotgun (WGS) entry which is preliminary data.</text>
</comment>
<dbReference type="Proteomes" id="UP000191025">
    <property type="component" value="Unassembled WGS sequence"/>
</dbReference>
<gene>
    <name evidence="1" type="ORF">B5J94_07320</name>
</gene>
<dbReference type="AlphaFoldDB" id="A0A1V4GUU1"/>
<reference evidence="2" key="1">
    <citation type="submission" date="2017-03" db="EMBL/GenBank/DDBJ databases">
        <title>Draft genome sequence of Moraxella equi CCUG 4950T type strain.</title>
        <authorList>
            <person name="Salva-Serra F."/>
            <person name="Engstrom-Jakobsson H."/>
            <person name="Thorell K."/>
            <person name="Jaen-Luchoro D."/>
            <person name="Gonzales-Siles L."/>
            <person name="Karlsson R."/>
            <person name="Yazdan S."/>
            <person name="Boulund F."/>
            <person name="Johnning A."/>
            <person name="Engstrand L."/>
            <person name="Kristiansson E."/>
            <person name="Moore E."/>
        </authorList>
    </citation>
    <scope>NUCLEOTIDE SEQUENCE [LARGE SCALE GENOMIC DNA]</scope>
    <source>
        <strain evidence="2">CCUG 4441</strain>
    </source>
</reference>
<evidence type="ECO:0008006" key="3">
    <source>
        <dbReference type="Google" id="ProtNLM"/>
    </source>
</evidence>
<sequence length="83" mass="9524">MSRPSMAMDARLFCQERQELVFNEFCLKAQRLLRRNPTGLTVANTQRQIGMSYKTAMRVLALVAVEKDGKFYQTNQRNQPLGG</sequence>
<evidence type="ECO:0000313" key="1">
    <source>
        <dbReference type="EMBL" id="OPH36394.1"/>
    </source>
</evidence>
<proteinExistence type="predicted"/>
<accession>A0A1V4GUU1</accession>
<dbReference type="EMBL" id="MXAN01000050">
    <property type="protein sequence ID" value="OPH36394.1"/>
    <property type="molecule type" value="Genomic_DNA"/>
</dbReference>
<name>A0A1V4GUU1_MORLA</name>
<protein>
    <recommendedName>
        <fullName evidence="3">FtsK gamma domain-containing protein</fullName>
    </recommendedName>
</protein>